<dbReference type="AlphaFoldDB" id="A0A1F7XA03"/>
<accession>A0A1F7XA03</accession>
<dbReference type="Pfam" id="PF00366">
    <property type="entry name" value="Ribosomal_S17"/>
    <property type="match status" value="1"/>
</dbReference>
<evidence type="ECO:0000256" key="1">
    <source>
        <dbReference type="ARBA" id="ARBA00010254"/>
    </source>
</evidence>
<dbReference type="SUPFAM" id="SSF50249">
    <property type="entry name" value="Nucleic acid-binding proteins"/>
    <property type="match status" value="1"/>
</dbReference>
<name>A0A1F7XA03_9BACT</name>
<dbReference type="PANTHER" id="PTHR10744">
    <property type="entry name" value="40S RIBOSOMAL PROTEIN S11 FAMILY MEMBER"/>
    <property type="match status" value="1"/>
</dbReference>
<dbReference type="Gene3D" id="2.40.50.140">
    <property type="entry name" value="Nucleic acid-binding proteins"/>
    <property type="match status" value="1"/>
</dbReference>
<comment type="caution">
    <text evidence="7">The sequence shown here is derived from an EMBL/GenBank/DDBJ whole genome shotgun (WGS) entry which is preliminary data.</text>
</comment>
<reference evidence="7 8" key="1">
    <citation type="journal article" date="2016" name="Nat. Commun.">
        <title>Thousands of microbial genomes shed light on interconnected biogeochemical processes in an aquifer system.</title>
        <authorList>
            <person name="Anantharaman K."/>
            <person name="Brown C.T."/>
            <person name="Hug L.A."/>
            <person name="Sharon I."/>
            <person name="Castelle C.J."/>
            <person name="Probst A.J."/>
            <person name="Thomas B.C."/>
            <person name="Singh A."/>
            <person name="Wilkins M.J."/>
            <person name="Karaoz U."/>
            <person name="Brodie E.L."/>
            <person name="Williams K.H."/>
            <person name="Hubbard S.S."/>
            <person name="Banfield J.F."/>
        </authorList>
    </citation>
    <scope>NUCLEOTIDE SEQUENCE [LARGE SCALE GENOMIC DNA]</scope>
</reference>
<dbReference type="Proteomes" id="UP000177053">
    <property type="component" value="Unassembled WGS sequence"/>
</dbReference>
<evidence type="ECO:0000256" key="6">
    <source>
        <dbReference type="HAMAP-Rule" id="MF_01345"/>
    </source>
</evidence>
<keyword evidence="2 6" id="KW-0699">rRNA-binding</keyword>
<keyword evidence="3 6" id="KW-0694">RNA-binding</keyword>
<comment type="function">
    <text evidence="6">One of the primary rRNA binding proteins, it binds specifically to the 5'-end of 16S ribosomal RNA.</text>
</comment>
<sequence>MKVFTGKVIATKMKDTATVMVERVFIHPIYKKRIKRIKKYHVHDSIGVKVNQKVKFITSRPYSKLKRWKVIEIVDIENKVERKSPKTAKKGRKISKQKPK</sequence>
<dbReference type="PANTHER" id="PTHR10744:SF1">
    <property type="entry name" value="SMALL RIBOSOMAL SUBUNIT PROTEIN US17M"/>
    <property type="match status" value="1"/>
</dbReference>
<dbReference type="InterPro" id="IPR012340">
    <property type="entry name" value="NA-bd_OB-fold"/>
</dbReference>
<evidence type="ECO:0000256" key="5">
    <source>
        <dbReference type="ARBA" id="ARBA00023274"/>
    </source>
</evidence>
<gene>
    <name evidence="6" type="primary">rpsQ</name>
    <name evidence="7" type="ORF">A2Z22_02270</name>
</gene>
<dbReference type="GO" id="GO:0003735">
    <property type="term" value="F:structural constituent of ribosome"/>
    <property type="evidence" value="ECO:0007669"/>
    <property type="project" value="InterPro"/>
</dbReference>
<keyword evidence="4 6" id="KW-0689">Ribosomal protein</keyword>
<dbReference type="InterPro" id="IPR000266">
    <property type="entry name" value="Ribosomal_uS17"/>
</dbReference>
<dbReference type="PRINTS" id="PR00973">
    <property type="entry name" value="RIBOSOMALS17"/>
</dbReference>
<evidence type="ECO:0000313" key="8">
    <source>
        <dbReference type="Proteomes" id="UP000177053"/>
    </source>
</evidence>
<comment type="subunit">
    <text evidence="6">Part of the 30S ribosomal subunit.</text>
</comment>
<dbReference type="GO" id="GO:0019843">
    <property type="term" value="F:rRNA binding"/>
    <property type="evidence" value="ECO:0007669"/>
    <property type="project" value="UniProtKB-UniRule"/>
</dbReference>
<comment type="similarity">
    <text evidence="1 6">Belongs to the universal ribosomal protein uS17 family.</text>
</comment>
<protein>
    <recommendedName>
        <fullName evidence="6">Small ribosomal subunit protein uS17</fullName>
    </recommendedName>
</protein>
<dbReference type="InterPro" id="IPR019984">
    <property type="entry name" value="Ribosomal_uS17_bact/chlr"/>
</dbReference>
<proteinExistence type="inferred from homology"/>
<dbReference type="HAMAP" id="MF_01345_B">
    <property type="entry name" value="Ribosomal_uS17_B"/>
    <property type="match status" value="1"/>
</dbReference>
<keyword evidence="5 6" id="KW-0687">Ribonucleoprotein</keyword>
<evidence type="ECO:0000256" key="3">
    <source>
        <dbReference type="ARBA" id="ARBA00022884"/>
    </source>
</evidence>
<organism evidence="7 8">
    <name type="scientific">Candidatus Woesebacteria bacterium RBG_16_34_12</name>
    <dbReference type="NCBI Taxonomy" id="1802480"/>
    <lineage>
        <taxon>Bacteria</taxon>
        <taxon>Candidatus Woeseibacteriota</taxon>
    </lineage>
</organism>
<dbReference type="EMBL" id="MGFS01000015">
    <property type="protein sequence ID" value="OGM11599.1"/>
    <property type="molecule type" value="Genomic_DNA"/>
</dbReference>
<evidence type="ECO:0000313" key="7">
    <source>
        <dbReference type="EMBL" id="OGM11599.1"/>
    </source>
</evidence>
<dbReference type="GO" id="GO:0022627">
    <property type="term" value="C:cytosolic small ribosomal subunit"/>
    <property type="evidence" value="ECO:0007669"/>
    <property type="project" value="TreeGrafter"/>
</dbReference>
<dbReference type="GO" id="GO:0006412">
    <property type="term" value="P:translation"/>
    <property type="evidence" value="ECO:0007669"/>
    <property type="project" value="UniProtKB-UniRule"/>
</dbReference>
<evidence type="ECO:0000256" key="4">
    <source>
        <dbReference type="ARBA" id="ARBA00022980"/>
    </source>
</evidence>
<evidence type="ECO:0000256" key="2">
    <source>
        <dbReference type="ARBA" id="ARBA00022730"/>
    </source>
</evidence>